<dbReference type="PATRIC" id="fig|1432052.4.peg.3952"/>
<dbReference type="UniPathway" id="UPA00276">
    <property type="reaction ID" value="UER00406"/>
</dbReference>
<dbReference type="NCBIfam" id="NF004162">
    <property type="entry name" value="PRK05627.1-5"/>
    <property type="match status" value="1"/>
</dbReference>
<evidence type="ECO:0000256" key="8">
    <source>
        <dbReference type="ARBA" id="ARBA00022777"/>
    </source>
</evidence>
<dbReference type="PIRSF" id="PIRSF004491">
    <property type="entry name" value="FAD_Synth"/>
    <property type="match status" value="1"/>
</dbReference>
<name>A0A1E3AHK4_9FIRM</name>
<proteinExistence type="inferred from homology"/>
<comment type="similarity">
    <text evidence="14">Belongs to the ribF family.</text>
</comment>
<dbReference type="InterPro" id="IPR002606">
    <property type="entry name" value="Riboflavin_kinase_bac"/>
</dbReference>
<dbReference type="Gene3D" id="2.40.30.30">
    <property type="entry name" value="Riboflavin kinase-like"/>
    <property type="match status" value="1"/>
</dbReference>
<dbReference type="GO" id="GO:0009231">
    <property type="term" value="P:riboflavin biosynthetic process"/>
    <property type="evidence" value="ECO:0007669"/>
    <property type="project" value="InterPro"/>
</dbReference>
<evidence type="ECO:0000313" key="16">
    <source>
        <dbReference type="EMBL" id="ODM07666.1"/>
    </source>
</evidence>
<keyword evidence="9 14" id="KW-0274">FAD</keyword>
<dbReference type="GO" id="GO:0006747">
    <property type="term" value="P:FAD biosynthetic process"/>
    <property type="evidence" value="ECO:0007669"/>
    <property type="project" value="UniProtKB-UniRule"/>
</dbReference>
<comment type="catalytic activity">
    <reaction evidence="12 14">
        <text>riboflavin + ATP = FMN + ADP + H(+)</text>
        <dbReference type="Rhea" id="RHEA:14357"/>
        <dbReference type="ChEBI" id="CHEBI:15378"/>
        <dbReference type="ChEBI" id="CHEBI:30616"/>
        <dbReference type="ChEBI" id="CHEBI:57986"/>
        <dbReference type="ChEBI" id="CHEBI:58210"/>
        <dbReference type="ChEBI" id="CHEBI:456216"/>
        <dbReference type="EC" id="2.7.1.26"/>
    </reaction>
</comment>
<evidence type="ECO:0000256" key="13">
    <source>
        <dbReference type="ARBA" id="ARBA00049494"/>
    </source>
</evidence>
<dbReference type="GO" id="GO:0003919">
    <property type="term" value="F:FMN adenylyltransferase activity"/>
    <property type="evidence" value="ECO:0007669"/>
    <property type="project" value="UniProtKB-UniRule"/>
</dbReference>
<reference evidence="16 17" key="1">
    <citation type="submission" date="2016-07" db="EMBL/GenBank/DDBJ databases">
        <title>Characterization of isolates of Eisenbergiella tayi derived from blood cultures, using whole genome sequencing.</title>
        <authorList>
            <person name="Burdz T."/>
            <person name="Wiebe D."/>
            <person name="Huynh C."/>
            <person name="Bernard K."/>
        </authorList>
    </citation>
    <scope>NUCLEOTIDE SEQUENCE [LARGE SCALE GENOMIC DNA]</scope>
    <source>
        <strain evidence="16 17">NML 110608</strain>
    </source>
</reference>
<evidence type="ECO:0000256" key="3">
    <source>
        <dbReference type="ARBA" id="ARBA00022630"/>
    </source>
</evidence>
<evidence type="ECO:0000256" key="7">
    <source>
        <dbReference type="ARBA" id="ARBA00022741"/>
    </source>
</evidence>
<dbReference type="RefSeq" id="WP_069153241.1">
    <property type="nucleotide sequence ID" value="NZ_MCGH01000002.1"/>
</dbReference>
<evidence type="ECO:0000256" key="9">
    <source>
        <dbReference type="ARBA" id="ARBA00022827"/>
    </source>
</evidence>
<evidence type="ECO:0000256" key="14">
    <source>
        <dbReference type="PIRNR" id="PIRNR004491"/>
    </source>
</evidence>
<accession>A0A1E3AHK4</accession>
<dbReference type="SUPFAM" id="SSF82114">
    <property type="entry name" value="Riboflavin kinase-like"/>
    <property type="match status" value="1"/>
</dbReference>
<dbReference type="AlphaFoldDB" id="A0A1E3AHK4"/>
<evidence type="ECO:0000256" key="11">
    <source>
        <dbReference type="ARBA" id="ARBA00023268"/>
    </source>
</evidence>
<dbReference type="GO" id="GO:0009398">
    <property type="term" value="P:FMN biosynthetic process"/>
    <property type="evidence" value="ECO:0007669"/>
    <property type="project" value="UniProtKB-UniRule"/>
</dbReference>
<dbReference type="EC" id="2.7.1.26" evidence="14"/>
<keyword evidence="5 14" id="KW-0808">Transferase</keyword>
<dbReference type="InterPro" id="IPR015864">
    <property type="entry name" value="FAD_synthase"/>
</dbReference>
<keyword evidence="11" id="KW-0511">Multifunctional enzyme</keyword>
<evidence type="ECO:0000256" key="5">
    <source>
        <dbReference type="ARBA" id="ARBA00022679"/>
    </source>
</evidence>
<dbReference type="UniPathway" id="UPA00277">
    <property type="reaction ID" value="UER00407"/>
</dbReference>
<dbReference type="EC" id="2.7.7.2" evidence="14"/>
<feature type="domain" description="Riboflavin kinase" evidence="15">
    <location>
        <begin position="180"/>
        <end position="305"/>
    </location>
</feature>
<dbReference type="CDD" id="cd02064">
    <property type="entry name" value="FAD_synthetase_N"/>
    <property type="match status" value="1"/>
</dbReference>
<dbReference type="Pfam" id="PF06574">
    <property type="entry name" value="FAD_syn"/>
    <property type="match status" value="1"/>
</dbReference>
<comment type="pathway">
    <text evidence="2 14">Cofactor biosynthesis; FMN biosynthesis; FMN from riboflavin (ATP route): step 1/1.</text>
</comment>
<dbReference type="Gene3D" id="3.40.50.620">
    <property type="entry name" value="HUPs"/>
    <property type="match status" value="1"/>
</dbReference>
<dbReference type="InterPro" id="IPR014729">
    <property type="entry name" value="Rossmann-like_a/b/a_fold"/>
</dbReference>
<keyword evidence="6 14" id="KW-0548">Nucleotidyltransferase</keyword>
<dbReference type="FunFam" id="3.40.50.620:FF:000021">
    <property type="entry name" value="Riboflavin biosynthesis protein"/>
    <property type="match status" value="1"/>
</dbReference>
<keyword evidence="4 14" id="KW-0288">FMN</keyword>
<evidence type="ECO:0000256" key="6">
    <source>
        <dbReference type="ARBA" id="ARBA00022695"/>
    </source>
</evidence>
<evidence type="ECO:0000256" key="12">
    <source>
        <dbReference type="ARBA" id="ARBA00047880"/>
    </source>
</evidence>
<dbReference type="Proteomes" id="UP000094067">
    <property type="component" value="Unassembled WGS sequence"/>
</dbReference>
<gene>
    <name evidence="16" type="primary">ribF</name>
    <name evidence="16" type="ORF">BEI61_03557</name>
</gene>
<evidence type="ECO:0000256" key="1">
    <source>
        <dbReference type="ARBA" id="ARBA00004726"/>
    </source>
</evidence>
<comment type="pathway">
    <text evidence="1 14">Cofactor biosynthesis; FAD biosynthesis; FAD from FMN: step 1/1.</text>
</comment>
<dbReference type="InterPro" id="IPR015865">
    <property type="entry name" value="Riboflavin_kinase_bac/euk"/>
</dbReference>
<evidence type="ECO:0000256" key="2">
    <source>
        <dbReference type="ARBA" id="ARBA00005201"/>
    </source>
</evidence>
<dbReference type="InterPro" id="IPR023465">
    <property type="entry name" value="Riboflavin_kinase_dom_sf"/>
</dbReference>
<evidence type="ECO:0000256" key="4">
    <source>
        <dbReference type="ARBA" id="ARBA00022643"/>
    </source>
</evidence>
<dbReference type="Pfam" id="PF01687">
    <property type="entry name" value="Flavokinase"/>
    <property type="match status" value="1"/>
</dbReference>
<evidence type="ECO:0000256" key="10">
    <source>
        <dbReference type="ARBA" id="ARBA00022840"/>
    </source>
</evidence>
<keyword evidence="10 14" id="KW-0067">ATP-binding</keyword>
<organism evidence="16 17">
    <name type="scientific">Eisenbergiella tayi</name>
    <dbReference type="NCBI Taxonomy" id="1432052"/>
    <lineage>
        <taxon>Bacteria</taxon>
        <taxon>Bacillati</taxon>
        <taxon>Bacillota</taxon>
        <taxon>Clostridia</taxon>
        <taxon>Lachnospirales</taxon>
        <taxon>Lachnospiraceae</taxon>
        <taxon>Eisenbergiella</taxon>
    </lineage>
</organism>
<dbReference type="InterPro" id="IPR023468">
    <property type="entry name" value="Riboflavin_kinase"/>
</dbReference>
<dbReference type="GO" id="GO:0008531">
    <property type="term" value="F:riboflavin kinase activity"/>
    <property type="evidence" value="ECO:0007669"/>
    <property type="project" value="UniProtKB-UniRule"/>
</dbReference>
<dbReference type="PANTHER" id="PTHR22749">
    <property type="entry name" value="RIBOFLAVIN KINASE/FMN ADENYLYLTRANSFERASE"/>
    <property type="match status" value="1"/>
</dbReference>
<keyword evidence="3 14" id="KW-0285">Flavoprotein</keyword>
<dbReference type="EMBL" id="MCGH01000002">
    <property type="protein sequence ID" value="ODM07666.1"/>
    <property type="molecule type" value="Genomic_DNA"/>
</dbReference>
<comment type="caution">
    <text evidence="16">The sequence shown here is derived from an EMBL/GenBank/DDBJ whole genome shotgun (WGS) entry which is preliminary data.</text>
</comment>
<comment type="catalytic activity">
    <reaction evidence="13 14">
        <text>FMN + ATP + H(+) = FAD + diphosphate</text>
        <dbReference type="Rhea" id="RHEA:17237"/>
        <dbReference type="ChEBI" id="CHEBI:15378"/>
        <dbReference type="ChEBI" id="CHEBI:30616"/>
        <dbReference type="ChEBI" id="CHEBI:33019"/>
        <dbReference type="ChEBI" id="CHEBI:57692"/>
        <dbReference type="ChEBI" id="CHEBI:58210"/>
        <dbReference type="EC" id="2.7.7.2"/>
    </reaction>
</comment>
<dbReference type="GO" id="GO:0005524">
    <property type="term" value="F:ATP binding"/>
    <property type="evidence" value="ECO:0007669"/>
    <property type="project" value="UniProtKB-UniRule"/>
</dbReference>
<sequence length="319" mass="35879">MQIISGTTEINWEQHTAVAIGKFDGIHQGHRRLLDQIIRAKEDGLAATVFTFDPPPSVFFSGKPQAELTTKEEKRRIFEKMGIDLLVEFPMNARTAAMPPETFVSRVLHEQLKARYIAAGTDLSFGDRGKGDWHLLKAMAEKMGYQVQVIDKIMYGGREISSTFVREEILKGNMELAEKLLGAPFTVSGTVKHGKRLGRTLGMPTVNLLPPRDKLLPPKGVYLSHMFAGGSWHEGITNIGCRPTVSNSGQMSVETYLYNFNEEIYGEYVEVSLLTYCRPEMKFSSVDELKENMARDIEAGREYWESRSAEKTVGQRIPV</sequence>
<dbReference type="SUPFAM" id="SSF52374">
    <property type="entry name" value="Nucleotidylyl transferase"/>
    <property type="match status" value="1"/>
</dbReference>
<dbReference type="NCBIfam" id="TIGR00083">
    <property type="entry name" value="ribF"/>
    <property type="match status" value="1"/>
</dbReference>
<protein>
    <recommendedName>
        <fullName evidence="14">Riboflavin biosynthesis protein</fullName>
    </recommendedName>
    <domain>
        <recommendedName>
            <fullName evidence="14">Riboflavin kinase</fullName>
            <ecNumber evidence="14">2.7.1.26</ecNumber>
        </recommendedName>
        <alternativeName>
            <fullName evidence="14">Flavokinase</fullName>
        </alternativeName>
    </domain>
    <domain>
        <recommendedName>
            <fullName evidence="14">FMN adenylyltransferase</fullName>
            <ecNumber evidence="14">2.7.7.2</ecNumber>
        </recommendedName>
        <alternativeName>
            <fullName evidence="14">FAD pyrophosphorylase</fullName>
        </alternativeName>
        <alternativeName>
            <fullName evidence="14">FAD synthase</fullName>
        </alternativeName>
    </domain>
</protein>
<evidence type="ECO:0000313" key="17">
    <source>
        <dbReference type="Proteomes" id="UP000094067"/>
    </source>
</evidence>
<keyword evidence="8 14" id="KW-0418">Kinase</keyword>
<keyword evidence="7 14" id="KW-0547">Nucleotide-binding</keyword>
<dbReference type="SMART" id="SM00904">
    <property type="entry name" value="Flavokinase"/>
    <property type="match status" value="1"/>
</dbReference>
<evidence type="ECO:0000259" key="15">
    <source>
        <dbReference type="SMART" id="SM00904"/>
    </source>
</evidence>
<dbReference type="PANTHER" id="PTHR22749:SF6">
    <property type="entry name" value="RIBOFLAVIN KINASE"/>
    <property type="match status" value="1"/>
</dbReference>